<dbReference type="PROSITE" id="PS00211">
    <property type="entry name" value="ABC_TRANSPORTER_1"/>
    <property type="match status" value="1"/>
</dbReference>
<dbReference type="GO" id="GO:0005886">
    <property type="term" value="C:plasma membrane"/>
    <property type="evidence" value="ECO:0007669"/>
    <property type="project" value="TreeGrafter"/>
</dbReference>
<dbReference type="Pfam" id="PF01061">
    <property type="entry name" value="ABC2_membrane"/>
    <property type="match status" value="1"/>
</dbReference>
<reference evidence="12 13" key="1">
    <citation type="submission" date="2020-08" db="EMBL/GenBank/DDBJ databases">
        <authorList>
            <person name="Hejnol A."/>
        </authorList>
    </citation>
    <scope>NUCLEOTIDE SEQUENCE [LARGE SCALE GENOMIC DNA]</scope>
</reference>
<dbReference type="AlphaFoldDB" id="A0A7I8VYT7"/>
<feature type="transmembrane region" description="Helical" evidence="10">
    <location>
        <begin position="378"/>
        <end position="399"/>
    </location>
</feature>
<proteinExistence type="inferred from homology"/>
<protein>
    <submittedName>
        <fullName evidence="12">DgyrCDS9581</fullName>
    </submittedName>
</protein>
<evidence type="ECO:0000256" key="5">
    <source>
        <dbReference type="ARBA" id="ARBA00022741"/>
    </source>
</evidence>
<evidence type="ECO:0000256" key="2">
    <source>
        <dbReference type="ARBA" id="ARBA00005814"/>
    </source>
</evidence>
<evidence type="ECO:0000256" key="7">
    <source>
        <dbReference type="ARBA" id="ARBA00022989"/>
    </source>
</evidence>
<dbReference type="Proteomes" id="UP000549394">
    <property type="component" value="Unassembled WGS sequence"/>
</dbReference>
<keyword evidence="3" id="KW-0813">Transport</keyword>
<organism evidence="12 13">
    <name type="scientific">Dimorphilus gyrociliatus</name>
    <dbReference type="NCBI Taxonomy" id="2664684"/>
    <lineage>
        <taxon>Eukaryota</taxon>
        <taxon>Metazoa</taxon>
        <taxon>Spiralia</taxon>
        <taxon>Lophotrochozoa</taxon>
        <taxon>Annelida</taxon>
        <taxon>Polychaeta</taxon>
        <taxon>Polychaeta incertae sedis</taxon>
        <taxon>Dinophilidae</taxon>
        <taxon>Dimorphilus</taxon>
    </lineage>
</organism>
<evidence type="ECO:0000256" key="9">
    <source>
        <dbReference type="SAM" id="MobiDB-lite"/>
    </source>
</evidence>
<name>A0A7I8VYT7_9ANNE</name>
<dbReference type="InterPro" id="IPR003593">
    <property type="entry name" value="AAA+_ATPase"/>
</dbReference>
<evidence type="ECO:0000256" key="4">
    <source>
        <dbReference type="ARBA" id="ARBA00022692"/>
    </source>
</evidence>
<keyword evidence="13" id="KW-1185">Reference proteome</keyword>
<keyword evidence="5" id="KW-0547">Nucleotide-binding</keyword>
<evidence type="ECO:0000256" key="3">
    <source>
        <dbReference type="ARBA" id="ARBA00022448"/>
    </source>
</evidence>
<dbReference type="InterPro" id="IPR050352">
    <property type="entry name" value="ABCG_transporters"/>
</dbReference>
<dbReference type="PANTHER" id="PTHR48041:SF63">
    <property type="entry name" value="EARLY GENE AT 23, ISOFORM C"/>
    <property type="match status" value="1"/>
</dbReference>
<dbReference type="InterPro" id="IPR027417">
    <property type="entry name" value="P-loop_NTPase"/>
</dbReference>
<evidence type="ECO:0000313" key="12">
    <source>
        <dbReference type="EMBL" id="CAD5121040.1"/>
    </source>
</evidence>
<feature type="transmembrane region" description="Helical" evidence="10">
    <location>
        <begin position="548"/>
        <end position="567"/>
    </location>
</feature>
<sequence>MERSSIYHIPVDEKNQGHDNQAFSLDETDGKERKKLIQQGFHLQFQNINASVVTKKKEKKQILFNVSGECKPGEILAILGPSGAGKTSLMNILSGRSQCSYTGELLVDGKVPNKSIRRKFCYVMQQDLFFEALTLRETLTFTATIRLSDSMSQREKLKKVDEIVEVLGLTNCIDTVMGGVSMRGLSGGEKKRASIACELLNNPKLMLLDEPTTGLDSGAATDLFAALEEYSSTKSLPIITTIHQPSSHIFSKFHNIMLLVDGRLGYFGDRVHVVPYFEKIGLPCSANYNPADHLLEQAKDADAKKVLLEAYENRNILQTQDAETGEETEMKKSSSTLVEDDEKRNNRSNELDLKWPTGFVTQFLALGKRNFKSARGQLLSNIHLTFTFLVAAIASIFWFRIPRTEERLADRTGAIFFIAIHTQFNAVFQSITSYPTECKIINRERSSGAYRLSAFMMAKYISEIPLHLIKPVGQLILMYWVMNLMPSAGNFFMWIALTILTTISAQGIAIFLGTLFTDFKTLLASTAIVMLTNMLAGGWFVRQLPKAIVWLRYLSLMGYGFGGLFIVEYKYGDPLKCAPSNETAFNVCKTNSTNTISGDDIVEKQGDIMPLWLNIVAPIGYILLFRILAYLNLRFINKPNK</sequence>
<keyword evidence="7 10" id="KW-1133">Transmembrane helix</keyword>
<dbReference type="InterPro" id="IPR013525">
    <property type="entry name" value="ABC2_TM"/>
</dbReference>
<dbReference type="PANTHER" id="PTHR48041">
    <property type="entry name" value="ABC TRANSPORTER G FAMILY MEMBER 28"/>
    <property type="match status" value="1"/>
</dbReference>
<evidence type="ECO:0000256" key="8">
    <source>
        <dbReference type="ARBA" id="ARBA00023136"/>
    </source>
</evidence>
<dbReference type="GO" id="GO:0140359">
    <property type="term" value="F:ABC-type transporter activity"/>
    <property type="evidence" value="ECO:0007669"/>
    <property type="project" value="InterPro"/>
</dbReference>
<feature type="region of interest" description="Disordered" evidence="9">
    <location>
        <begin position="1"/>
        <end position="24"/>
    </location>
</feature>
<feature type="compositionally biased region" description="Basic and acidic residues" evidence="9">
    <location>
        <begin position="1"/>
        <end position="17"/>
    </location>
</feature>
<dbReference type="GO" id="GO:0016887">
    <property type="term" value="F:ATP hydrolysis activity"/>
    <property type="evidence" value="ECO:0007669"/>
    <property type="project" value="InterPro"/>
</dbReference>
<gene>
    <name evidence="12" type="ORF">DGYR_LOCUS9040</name>
</gene>
<feature type="region of interest" description="Disordered" evidence="9">
    <location>
        <begin position="318"/>
        <end position="345"/>
    </location>
</feature>
<evidence type="ECO:0000256" key="6">
    <source>
        <dbReference type="ARBA" id="ARBA00022840"/>
    </source>
</evidence>
<feature type="transmembrane region" description="Helical" evidence="10">
    <location>
        <begin position="522"/>
        <end position="541"/>
    </location>
</feature>
<comment type="caution">
    <text evidence="12">The sequence shown here is derived from an EMBL/GenBank/DDBJ whole genome shotgun (WGS) entry which is preliminary data.</text>
</comment>
<dbReference type="OrthoDB" id="66620at2759"/>
<keyword evidence="6" id="KW-0067">ATP-binding</keyword>
<dbReference type="InterPro" id="IPR003439">
    <property type="entry name" value="ABC_transporter-like_ATP-bd"/>
</dbReference>
<comment type="subcellular location">
    <subcellularLocation>
        <location evidence="1">Membrane</location>
        <topology evidence="1">Multi-pass membrane protein</topology>
    </subcellularLocation>
</comment>
<evidence type="ECO:0000256" key="10">
    <source>
        <dbReference type="SAM" id="Phobius"/>
    </source>
</evidence>
<dbReference type="InterPro" id="IPR017871">
    <property type="entry name" value="ABC_transporter-like_CS"/>
</dbReference>
<dbReference type="EMBL" id="CAJFCJ010000013">
    <property type="protein sequence ID" value="CAD5121040.1"/>
    <property type="molecule type" value="Genomic_DNA"/>
</dbReference>
<keyword evidence="4 10" id="KW-0812">Transmembrane</keyword>
<dbReference type="Gene3D" id="3.40.50.300">
    <property type="entry name" value="P-loop containing nucleotide triphosphate hydrolases"/>
    <property type="match status" value="1"/>
</dbReference>
<dbReference type="SUPFAM" id="SSF52540">
    <property type="entry name" value="P-loop containing nucleoside triphosphate hydrolases"/>
    <property type="match status" value="1"/>
</dbReference>
<dbReference type="PROSITE" id="PS50893">
    <property type="entry name" value="ABC_TRANSPORTER_2"/>
    <property type="match status" value="1"/>
</dbReference>
<evidence type="ECO:0000256" key="1">
    <source>
        <dbReference type="ARBA" id="ARBA00004141"/>
    </source>
</evidence>
<feature type="transmembrane region" description="Helical" evidence="10">
    <location>
        <begin position="611"/>
        <end position="633"/>
    </location>
</feature>
<accession>A0A7I8VYT7</accession>
<dbReference type="SMART" id="SM00382">
    <property type="entry name" value="AAA"/>
    <property type="match status" value="1"/>
</dbReference>
<dbReference type="GO" id="GO:0005524">
    <property type="term" value="F:ATP binding"/>
    <property type="evidence" value="ECO:0007669"/>
    <property type="project" value="UniProtKB-KW"/>
</dbReference>
<feature type="domain" description="ABC transporter" evidence="11">
    <location>
        <begin position="43"/>
        <end position="286"/>
    </location>
</feature>
<evidence type="ECO:0000313" key="13">
    <source>
        <dbReference type="Proteomes" id="UP000549394"/>
    </source>
</evidence>
<feature type="transmembrane region" description="Helical" evidence="10">
    <location>
        <begin position="494"/>
        <end position="516"/>
    </location>
</feature>
<keyword evidence="8 10" id="KW-0472">Membrane</keyword>
<dbReference type="Pfam" id="PF00005">
    <property type="entry name" value="ABC_tran"/>
    <property type="match status" value="1"/>
</dbReference>
<evidence type="ECO:0000259" key="11">
    <source>
        <dbReference type="PROSITE" id="PS50893"/>
    </source>
</evidence>
<comment type="similarity">
    <text evidence="2">Belongs to the ABC transporter superfamily. ABCG family. Eye pigment precursor importer (TC 3.A.1.204) subfamily.</text>
</comment>